<evidence type="ECO:0000313" key="3">
    <source>
        <dbReference type="Proteomes" id="UP001454036"/>
    </source>
</evidence>
<dbReference type="Proteomes" id="UP001454036">
    <property type="component" value="Unassembled WGS sequence"/>
</dbReference>
<feature type="compositionally biased region" description="Polar residues" evidence="1">
    <location>
        <begin position="22"/>
        <end position="45"/>
    </location>
</feature>
<evidence type="ECO:0000313" key="2">
    <source>
        <dbReference type="EMBL" id="GAA0161911.1"/>
    </source>
</evidence>
<feature type="region of interest" description="Disordered" evidence="1">
    <location>
        <begin position="1"/>
        <end position="51"/>
    </location>
</feature>
<feature type="compositionally biased region" description="Basic and acidic residues" evidence="1">
    <location>
        <begin position="7"/>
        <end position="16"/>
    </location>
</feature>
<feature type="compositionally biased region" description="Basic and acidic residues" evidence="1">
    <location>
        <begin position="224"/>
        <end position="238"/>
    </location>
</feature>
<evidence type="ECO:0000256" key="1">
    <source>
        <dbReference type="SAM" id="MobiDB-lite"/>
    </source>
</evidence>
<name>A0AAV3QF99_LITER</name>
<dbReference type="EMBL" id="BAABME010004313">
    <property type="protein sequence ID" value="GAA0161911.1"/>
    <property type="molecule type" value="Genomic_DNA"/>
</dbReference>
<proteinExistence type="predicted"/>
<organism evidence="2 3">
    <name type="scientific">Lithospermum erythrorhizon</name>
    <name type="common">Purple gromwell</name>
    <name type="synonym">Lithospermum officinale var. erythrorhizon</name>
    <dbReference type="NCBI Taxonomy" id="34254"/>
    <lineage>
        <taxon>Eukaryota</taxon>
        <taxon>Viridiplantae</taxon>
        <taxon>Streptophyta</taxon>
        <taxon>Embryophyta</taxon>
        <taxon>Tracheophyta</taxon>
        <taxon>Spermatophyta</taxon>
        <taxon>Magnoliopsida</taxon>
        <taxon>eudicotyledons</taxon>
        <taxon>Gunneridae</taxon>
        <taxon>Pentapetalae</taxon>
        <taxon>asterids</taxon>
        <taxon>lamiids</taxon>
        <taxon>Boraginales</taxon>
        <taxon>Boraginaceae</taxon>
        <taxon>Boraginoideae</taxon>
        <taxon>Lithospermeae</taxon>
        <taxon>Lithospermum</taxon>
    </lineage>
</organism>
<feature type="region of interest" description="Disordered" evidence="1">
    <location>
        <begin position="144"/>
        <end position="261"/>
    </location>
</feature>
<accession>A0AAV3QF99</accession>
<comment type="caution">
    <text evidence="2">The sequence shown here is derived from an EMBL/GenBank/DDBJ whole genome shotgun (WGS) entry which is preliminary data.</text>
</comment>
<protein>
    <submittedName>
        <fullName evidence="2">Uncharacterized protein</fullName>
    </submittedName>
</protein>
<keyword evidence="3" id="KW-1185">Reference proteome</keyword>
<dbReference type="AlphaFoldDB" id="A0AAV3QF99"/>
<gene>
    <name evidence="2" type="ORF">LIER_18118</name>
</gene>
<sequence length="509" mass="56053">MSQSSENKPENFELRPRGAANQPDQAHTSIPKSHSANPLANTVSESAKDEAARMEKAYQGIMAFLPTFVKNSTPPDLTDDQLDDELVNMASSQAPQLVDFNDMLMMDRPSLFTRVAITTQTKPRELLIPEAVASSPLASGVVLPTPSMNPRLKRMASDAPPTTQPLKKAKKSSEVQKKKKTQPIAHGSSDEGSRHLSAPAPVEAAVNHPPMVTLDSSTTVSDQDMGRQKEVADRRLSLRQELSTPFPTPVQEEEAGPSTPRLPRYSGLYLAKPFSIPNLEVADDSPWGARKFHFHLTKPLLSKELTAPYSDLVDPYTAFAQTAKYFNQAINGAFVLAHRADLLAVDNNSLHYKVESLKKNLTIKRNLNLELAKKCKDFEAELKGKSLRVEELQNLPKKREWPRLALLRRYGLRPKGIHGAEIKRSGCGGDNSDQARRYLALASAAAKAESARITFANSTLHSFISSPAYEKKVGSECAAYFHSIVASTIGRFPDLAALFKEEAICCPEW</sequence>
<reference evidence="2 3" key="1">
    <citation type="submission" date="2024-01" db="EMBL/GenBank/DDBJ databases">
        <title>The complete chloroplast genome sequence of Lithospermum erythrorhizon: insights into the phylogenetic relationship among Boraginaceae species and the maternal lineages of purple gromwells.</title>
        <authorList>
            <person name="Okada T."/>
            <person name="Watanabe K."/>
        </authorList>
    </citation>
    <scope>NUCLEOTIDE SEQUENCE [LARGE SCALE GENOMIC DNA]</scope>
</reference>